<evidence type="ECO:0000256" key="3">
    <source>
        <dbReference type="ARBA" id="ARBA00023002"/>
    </source>
</evidence>
<dbReference type="OrthoDB" id="2349068at2759"/>
<dbReference type="AlphaFoldDB" id="A0A024S6V7"/>
<dbReference type="Pfam" id="PF03060">
    <property type="entry name" value="NMO"/>
    <property type="match status" value="1"/>
</dbReference>
<dbReference type="KEGG" id="trr:M419DRAFT_9212"/>
<accession>A0A024S6V7</accession>
<evidence type="ECO:0000313" key="5">
    <source>
        <dbReference type="Proteomes" id="UP000024376"/>
    </source>
</evidence>
<evidence type="ECO:0000256" key="1">
    <source>
        <dbReference type="ARBA" id="ARBA00022630"/>
    </source>
</evidence>
<dbReference type="InterPro" id="IPR013785">
    <property type="entry name" value="Aldolase_TIM"/>
</dbReference>
<protein>
    <submittedName>
        <fullName evidence="4">Inosine monophosphate dehydrogenase</fullName>
    </submittedName>
</protein>
<dbReference type="HOGENOM" id="CLU_038732_9_0_1"/>
<evidence type="ECO:0000256" key="2">
    <source>
        <dbReference type="ARBA" id="ARBA00022643"/>
    </source>
</evidence>
<dbReference type="Gene3D" id="3.20.20.70">
    <property type="entry name" value="Aldolase class I"/>
    <property type="match status" value="1"/>
</dbReference>
<dbReference type="SUPFAM" id="SSF51412">
    <property type="entry name" value="Inosine monophosphate dehydrogenase (IMPDH)"/>
    <property type="match status" value="1"/>
</dbReference>
<keyword evidence="2" id="KW-0288">FMN</keyword>
<dbReference type="GO" id="GO:0018580">
    <property type="term" value="F:nitronate monooxygenase activity"/>
    <property type="evidence" value="ECO:0007669"/>
    <property type="project" value="InterPro"/>
</dbReference>
<dbReference type="PANTHER" id="PTHR32332:SF34">
    <property type="entry name" value="2-NITROPROPANE DIOXYGENASE FAMILY, PUTATIVE-RELATED"/>
    <property type="match status" value="1"/>
</dbReference>
<proteinExistence type="predicted"/>
<sequence length="363" mass="38318">MSSNKIQQWFPWTEAPVIVNAPMAGAASPELAAEVTKAGGLGFLGCIADVSENSPQVAKLDADLTKIRQLLGSSATTPSGHLRVGAGFLTCHPSITNFAATALPIIRKHKPAAVWLFAPHEHIRPQGEIVRLLKGLGLGREHGQEAPPRVFVQVGNVAAAREAIADGADAVVCQGTDAGGHQFRRGMGVVPLLGETRRVVDEGGYGEGVCVLAAGGIADGKAVAAMLTLEADAVVLGTRFTVAKESIVPDFRKQIILEASDGAISTLKSPFNDDIADSDLWGSLYDGRAVVGPYHEKFLAGASLDECRRGLREEHSPEEAARLINTWAGAAIGLVRKEQPAGEIVREVREEAKQAIRKVAARV</sequence>
<reference evidence="5" key="1">
    <citation type="journal article" date="2013" name="Ind. Biotechnol.">
        <title>Comparative genomics analysis of Trichoderma reesei strains.</title>
        <authorList>
            <person name="Koike H."/>
            <person name="Aerts A."/>
            <person name="LaButti K."/>
            <person name="Grigoriev I.V."/>
            <person name="Baker S.E."/>
        </authorList>
    </citation>
    <scope>NUCLEOTIDE SEQUENCE [LARGE SCALE GENOMIC DNA]</scope>
    <source>
        <strain evidence="5">ATCC 56765 / BCRC 32924 / NRRL 11460 / Rut C-30</strain>
    </source>
</reference>
<keyword evidence="3" id="KW-0560">Oxidoreductase</keyword>
<dbReference type="EMBL" id="KI911149">
    <property type="protein sequence ID" value="ETS01064.1"/>
    <property type="molecule type" value="Genomic_DNA"/>
</dbReference>
<evidence type="ECO:0000313" key="4">
    <source>
        <dbReference type="EMBL" id="ETS01064.1"/>
    </source>
</evidence>
<dbReference type="Proteomes" id="UP000024376">
    <property type="component" value="Unassembled WGS sequence"/>
</dbReference>
<gene>
    <name evidence="4" type="ORF">M419DRAFT_9212</name>
</gene>
<dbReference type="PANTHER" id="PTHR32332">
    <property type="entry name" value="2-NITROPROPANE DIOXYGENASE"/>
    <property type="match status" value="1"/>
</dbReference>
<keyword evidence="1" id="KW-0285">Flavoprotein</keyword>
<organism evidence="4 5">
    <name type="scientific">Hypocrea jecorina (strain ATCC 56765 / BCRC 32924 / NRRL 11460 / Rut C-30)</name>
    <name type="common">Trichoderma reesei</name>
    <dbReference type="NCBI Taxonomy" id="1344414"/>
    <lineage>
        <taxon>Eukaryota</taxon>
        <taxon>Fungi</taxon>
        <taxon>Dikarya</taxon>
        <taxon>Ascomycota</taxon>
        <taxon>Pezizomycotina</taxon>
        <taxon>Sordariomycetes</taxon>
        <taxon>Hypocreomycetidae</taxon>
        <taxon>Hypocreales</taxon>
        <taxon>Hypocreaceae</taxon>
        <taxon>Trichoderma</taxon>
    </lineage>
</organism>
<name>A0A024S6V7_HYPJR</name>
<dbReference type="CDD" id="cd04730">
    <property type="entry name" value="NPD_like"/>
    <property type="match status" value="1"/>
</dbReference>
<dbReference type="InterPro" id="IPR004136">
    <property type="entry name" value="NMO"/>
</dbReference>